<dbReference type="SUPFAM" id="SSF101941">
    <property type="entry name" value="NAC domain"/>
    <property type="match status" value="1"/>
</dbReference>
<evidence type="ECO:0000256" key="1">
    <source>
        <dbReference type="ARBA" id="ARBA00004123"/>
    </source>
</evidence>
<dbReference type="InterPro" id="IPR003441">
    <property type="entry name" value="NAC-dom"/>
</dbReference>
<sequence length="286" mass="32991">MVGTNSSDLPPGFRFHPTDEELIMYYLRNQAVSKPCPVSIIPEVDIYKFDPWELPEKTEFGENEWYFFTPRDRKYPNGVRPNRAAVSGYWKATGTDKSIYSGSKYVGVKKALVFYQGRPPKGVKTDWIMHEYRLSESSRSQSIKHHNNSMRLDDWVLCRIYKKKNLGRSMEIKEEDQSLSTETIASGDTIGSHELSQKFPRICSLSHLWEMEYMNATIPQIFGENSYMDQNVLITNNGNGNQGSTRQQQLGEVPYHHNQYGNGNGHNSMMMMNQPVYANPIFEFQS</sequence>
<organism evidence="7 8">
    <name type="scientific">Oldenlandia corymbosa var. corymbosa</name>
    <dbReference type="NCBI Taxonomy" id="529605"/>
    <lineage>
        <taxon>Eukaryota</taxon>
        <taxon>Viridiplantae</taxon>
        <taxon>Streptophyta</taxon>
        <taxon>Embryophyta</taxon>
        <taxon>Tracheophyta</taxon>
        <taxon>Spermatophyta</taxon>
        <taxon>Magnoliopsida</taxon>
        <taxon>eudicotyledons</taxon>
        <taxon>Gunneridae</taxon>
        <taxon>Pentapetalae</taxon>
        <taxon>asterids</taxon>
        <taxon>lamiids</taxon>
        <taxon>Gentianales</taxon>
        <taxon>Rubiaceae</taxon>
        <taxon>Rubioideae</taxon>
        <taxon>Spermacoceae</taxon>
        <taxon>Hedyotis-Oldenlandia complex</taxon>
        <taxon>Oldenlandia</taxon>
    </lineage>
</organism>
<dbReference type="GO" id="GO:0006355">
    <property type="term" value="P:regulation of DNA-templated transcription"/>
    <property type="evidence" value="ECO:0007669"/>
    <property type="project" value="InterPro"/>
</dbReference>
<dbReference type="Gene3D" id="2.170.150.80">
    <property type="entry name" value="NAC domain"/>
    <property type="match status" value="1"/>
</dbReference>
<reference evidence="7" key="1">
    <citation type="submission" date="2023-03" db="EMBL/GenBank/DDBJ databases">
        <authorList>
            <person name="Julca I."/>
        </authorList>
    </citation>
    <scope>NUCLEOTIDE SEQUENCE</scope>
</reference>
<dbReference type="GO" id="GO:0010150">
    <property type="term" value="P:leaf senescence"/>
    <property type="evidence" value="ECO:0007669"/>
    <property type="project" value="UniProtKB-ARBA"/>
</dbReference>
<dbReference type="PANTHER" id="PTHR31719">
    <property type="entry name" value="NAC TRANSCRIPTION FACTOR 56"/>
    <property type="match status" value="1"/>
</dbReference>
<evidence type="ECO:0000313" key="8">
    <source>
        <dbReference type="Proteomes" id="UP001161247"/>
    </source>
</evidence>
<protein>
    <submittedName>
        <fullName evidence="7">OLC1v1032745C1</fullName>
    </submittedName>
</protein>
<proteinExistence type="predicted"/>
<dbReference type="InterPro" id="IPR036093">
    <property type="entry name" value="NAC_dom_sf"/>
</dbReference>
<keyword evidence="8" id="KW-1185">Reference proteome</keyword>
<comment type="subcellular location">
    <subcellularLocation>
        <location evidence="1">Nucleus</location>
    </subcellularLocation>
</comment>
<feature type="domain" description="NAC" evidence="6">
    <location>
        <begin position="9"/>
        <end position="163"/>
    </location>
</feature>
<keyword evidence="3" id="KW-0238">DNA-binding</keyword>
<accession>A0AAV1CLX5</accession>
<dbReference type="GO" id="GO:0043565">
    <property type="term" value="F:sequence-specific DNA binding"/>
    <property type="evidence" value="ECO:0007669"/>
    <property type="project" value="UniProtKB-ARBA"/>
</dbReference>
<dbReference type="Pfam" id="PF02365">
    <property type="entry name" value="NAM"/>
    <property type="match status" value="1"/>
</dbReference>
<evidence type="ECO:0000313" key="7">
    <source>
        <dbReference type="EMBL" id="CAI9096565.1"/>
    </source>
</evidence>
<keyword evidence="2" id="KW-0805">Transcription regulation</keyword>
<evidence type="ECO:0000256" key="3">
    <source>
        <dbReference type="ARBA" id="ARBA00023125"/>
    </source>
</evidence>
<dbReference type="FunFam" id="2.170.150.80:FF:000004">
    <property type="entry name" value="NAC transcription factor"/>
    <property type="match status" value="1"/>
</dbReference>
<gene>
    <name evidence="7" type="ORF">OLC1_LOCUS7291</name>
</gene>
<keyword evidence="4" id="KW-0804">Transcription</keyword>
<evidence type="ECO:0000256" key="4">
    <source>
        <dbReference type="ARBA" id="ARBA00023163"/>
    </source>
</evidence>
<evidence type="ECO:0000256" key="2">
    <source>
        <dbReference type="ARBA" id="ARBA00023015"/>
    </source>
</evidence>
<name>A0AAV1CLX5_OLDCO</name>
<dbReference type="GO" id="GO:0005634">
    <property type="term" value="C:nucleus"/>
    <property type="evidence" value="ECO:0007669"/>
    <property type="project" value="UniProtKB-SubCell"/>
</dbReference>
<dbReference type="AlphaFoldDB" id="A0AAV1CLX5"/>
<evidence type="ECO:0000256" key="5">
    <source>
        <dbReference type="ARBA" id="ARBA00023242"/>
    </source>
</evidence>
<dbReference type="PROSITE" id="PS51005">
    <property type="entry name" value="NAC"/>
    <property type="match status" value="1"/>
</dbReference>
<dbReference type="PANTHER" id="PTHR31719:SF127">
    <property type="entry name" value="NAC TRANSCRIPTION FACTOR 29"/>
    <property type="match status" value="1"/>
</dbReference>
<dbReference type="Proteomes" id="UP001161247">
    <property type="component" value="Chromosome 2"/>
</dbReference>
<keyword evidence="5" id="KW-0539">Nucleus</keyword>
<dbReference type="EMBL" id="OX459119">
    <property type="protein sequence ID" value="CAI9096565.1"/>
    <property type="molecule type" value="Genomic_DNA"/>
</dbReference>
<evidence type="ECO:0000259" key="6">
    <source>
        <dbReference type="PROSITE" id="PS51005"/>
    </source>
</evidence>